<dbReference type="CDD" id="cd07377">
    <property type="entry name" value="WHTH_GntR"/>
    <property type="match status" value="1"/>
</dbReference>
<gene>
    <name evidence="5" type="ORF">FH715_04945</name>
</gene>
<evidence type="ECO:0000256" key="1">
    <source>
        <dbReference type="ARBA" id="ARBA00023015"/>
    </source>
</evidence>
<dbReference type="RefSeq" id="WP_139641107.1">
    <property type="nucleotide sequence ID" value="NZ_BAAAZS010000005.1"/>
</dbReference>
<dbReference type="InterPro" id="IPR036388">
    <property type="entry name" value="WH-like_DNA-bd_sf"/>
</dbReference>
<evidence type="ECO:0000313" key="6">
    <source>
        <dbReference type="Proteomes" id="UP000311713"/>
    </source>
</evidence>
<dbReference type="Pfam" id="PF00392">
    <property type="entry name" value="GntR"/>
    <property type="match status" value="1"/>
</dbReference>
<dbReference type="GO" id="GO:0003700">
    <property type="term" value="F:DNA-binding transcription factor activity"/>
    <property type="evidence" value="ECO:0007669"/>
    <property type="project" value="InterPro"/>
</dbReference>
<dbReference type="InterPro" id="IPR050679">
    <property type="entry name" value="Bact_HTH_transcr_reg"/>
</dbReference>
<keyword evidence="1" id="KW-0805">Transcription regulation</keyword>
<dbReference type="InterPro" id="IPR036390">
    <property type="entry name" value="WH_DNA-bd_sf"/>
</dbReference>
<dbReference type="GO" id="GO:0003677">
    <property type="term" value="F:DNA binding"/>
    <property type="evidence" value="ECO:0007669"/>
    <property type="project" value="UniProtKB-KW"/>
</dbReference>
<dbReference type="AlphaFoldDB" id="A0A5C4VA35"/>
<name>A0A5C4VA35_9ACTN</name>
<keyword evidence="6" id="KW-1185">Reference proteome</keyword>
<accession>A0A5C4VA35</accession>
<dbReference type="Proteomes" id="UP000311713">
    <property type="component" value="Unassembled WGS sequence"/>
</dbReference>
<dbReference type="SMART" id="SM00345">
    <property type="entry name" value="HTH_GNTR"/>
    <property type="match status" value="1"/>
</dbReference>
<proteinExistence type="predicted"/>
<dbReference type="PANTHER" id="PTHR44846:SF17">
    <property type="entry name" value="GNTR-FAMILY TRANSCRIPTIONAL REGULATOR"/>
    <property type="match status" value="1"/>
</dbReference>
<feature type="domain" description="HTH gntR-type" evidence="4">
    <location>
        <begin position="8"/>
        <end position="76"/>
    </location>
</feature>
<evidence type="ECO:0000256" key="2">
    <source>
        <dbReference type="ARBA" id="ARBA00023125"/>
    </source>
</evidence>
<evidence type="ECO:0000256" key="3">
    <source>
        <dbReference type="ARBA" id="ARBA00023163"/>
    </source>
</evidence>
<comment type="caution">
    <text evidence="5">The sequence shown here is derived from an EMBL/GenBank/DDBJ whole genome shotgun (WGS) entry which is preliminary data.</text>
</comment>
<dbReference type="SUPFAM" id="SSF46785">
    <property type="entry name" value="Winged helix' DNA-binding domain"/>
    <property type="match status" value="1"/>
</dbReference>
<dbReference type="EMBL" id="VDGT01000003">
    <property type="protein sequence ID" value="TNM32681.1"/>
    <property type="molecule type" value="Genomic_DNA"/>
</dbReference>
<evidence type="ECO:0000313" key="5">
    <source>
        <dbReference type="EMBL" id="TNM32681.1"/>
    </source>
</evidence>
<evidence type="ECO:0000259" key="4">
    <source>
        <dbReference type="PROSITE" id="PS50949"/>
    </source>
</evidence>
<sequence>MGEIQRPGALYQQVAAEIRSGIAAGEYPPGALLPSEAQLMERYQVSRPTVRKAVDRLRSEGLIDVVHGKGSFVRSLPTPSVTIDRTITREGDTFRTGLSDWEEVEPPTVTRGHTTATTGPLLGLDEGEAVFIVDRLLAEPSTGTRAMHRMVIPLATAAEVEELEHPDISPDQVYAALAKAGYHLTWRETVSARMPLPDERVALAIPDAVPMLQAVRVTRSTDGAHLIQEVCSVDGDRARVAFFIDVEAFEKEHSPG</sequence>
<organism evidence="5 6">
    <name type="scientific">Streptomyces sedi</name>
    <dbReference type="NCBI Taxonomy" id="555059"/>
    <lineage>
        <taxon>Bacteria</taxon>
        <taxon>Bacillati</taxon>
        <taxon>Actinomycetota</taxon>
        <taxon>Actinomycetes</taxon>
        <taxon>Kitasatosporales</taxon>
        <taxon>Streptomycetaceae</taxon>
        <taxon>Streptomyces</taxon>
    </lineage>
</organism>
<dbReference type="GO" id="GO:0045892">
    <property type="term" value="P:negative regulation of DNA-templated transcription"/>
    <property type="evidence" value="ECO:0007669"/>
    <property type="project" value="TreeGrafter"/>
</dbReference>
<dbReference type="PROSITE" id="PS50949">
    <property type="entry name" value="HTH_GNTR"/>
    <property type="match status" value="1"/>
</dbReference>
<dbReference type="SUPFAM" id="SSF64288">
    <property type="entry name" value="Chorismate lyase-like"/>
    <property type="match status" value="1"/>
</dbReference>
<dbReference type="PANTHER" id="PTHR44846">
    <property type="entry name" value="MANNOSYL-D-GLYCERATE TRANSPORT/METABOLISM SYSTEM REPRESSOR MNGR-RELATED"/>
    <property type="match status" value="1"/>
</dbReference>
<dbReference type="PRINTS" id="PR00035">
    <property type="entry name" value="HTHGNTR"/>
</dbReference>
<reference evidence="5 6" key="1">
    <citation type="submission" date="2019-06" db="EMBL/GenBank/DDBJ databases">
        <title>Draft genome of Streptomyces sedi sp. JCM16909.</title>
        <authorList>
            <person name="Klykleung N."/>
            <person name="Tanasupawat S."/>
            <person name="Kudo T."/>
            <person name="Yuki M."/>
            <person name="Ohkuma M."/>
        </authorList>
    </citation>
    <scope>NUCLEOTIDE SEQUENCE [LARGE SCALE GENOMIC DNA]</scope>
    <source>
        <strain evidence="5 6">JCM 16909</strain>
    </source>
</reference>
<keyword evidence="2" id="KW-0238">DNA-binding</keyword>
<protein>
    <submittedName>
        <fullName evidence="5">GntR family transcriptional regulator</fullName>
    </submittedName>
</protein>
<keyword evidence="3" id="KW-0804">Transcription</keyword>
<dbReference type="Gene3D" id="3.40.1410.10">
    <property type="entry name" value="Chorismate lyase-like"/>
    <property type="match status" value="1"/>
</dbReference>
<dbReference type="InterPro" id="IPR000524">
    <property type="entry name" value="Tscrpt_reg_HTH_GntR"/>
</dbReference>
<dbReference type="Gene3D" id="1.10.10.10">
    <property type="entry name" value="Winged helix-like DNA-binding domain superfamily/Winged helix DNA-binding domain"/>
    <property type="match status" value="1"/>
</dbReference>
<dbReference type="OrthoDB" id="3517122at2"/>
<dbReference type="InterPro" id="IPR028978">
    <property type="entry name" value="Chorismate_lyase_/UTRA_dom_sf"/>
</dbReference>